<protein>
    <submittedName>
        <fullName evidence="1">Uncharacterized protein</fullName>
    </submittedName>
</protein>
<keyword evidence="2" id="KW-1185">Reference proteome</keyword>
<evidence type="ECO:0000313" key="1">
    <source>
        <dbReference type="EMBL" id="KAF9336599.1"/>
    </source>
</evidence>
<reference evidence="1" key="1">
    <citation type="journal article" date="2020" name="Fungal Divers.">
        <title>Resolving the Mortierellaceae phylogeny through synthesis of multi-gene phylogenetics and phylogenomics.</title>
        <authorList>
            <person name="Vandepol N."/>
            <person name="Liber J."/>
            <person name="Desiro A."/>
            <person name="Na H."/>
            <person name="Kennedy M."/>
            <person name="Barry K."/>
            <person name="Grigoriev I.V."/>
            <person name="Miller A.N."/>
            <person name="O'Donnell K."/>
            <person name="Stajich J.E."/>
            <person name="Bonito G."/>
        </authorList>
    </citation>
    <scope>NUCLEOTIDE SEQUENCE</scope>
    <source>
        <strain evidence="1">NVP1</strain>
    </source>
</reference>
<gene>
    <name evidence="1" type="ORF">BG006_008061</name>
</gene>
<sequence length="337" mass="38581">MLRANNEEAIQSRNHHSLEALNICCLWNVMDEPQDETQDELELENPTRREENILIPFLDTFDSVPQSMISSDGDIAALIRAGLHWEVIDLDGYEEAGPLTQAAILDHAAHLRHLDISYISSFSSEDLCTILSKCRSLVRFTAIDPVDPDPAVNPVMSGADFIQLDWASTSLAVWNCMITVPRSNGGDEEEEDGQANNEMESHRIQQQVYQKLAQQTRLQELKLGRLDRKQVPEDESWYQTQCLEMTLASGMDELAVLKDLKQLDISYMNHNLGLTELEWMAKHWPKLEKIDGLFRGCRDPRPVVHEWLATHQPDWVVDDNVRQARQTALRRISIDRE</sequence>
<dbReference type="Proteomes" id="UP000696485">
    <property type="component" value="Unassembled WGS sequence"/>
</dbReference>
<proteinExistence type="predicted"/>
<organism evidence="1 2">
    <name type="scientific">Podila minutissima</name>
    <dbReference type="NCBI Taxonomy" id="64525"/>
    <lineage>
        <taxon>Eukaryota</taxon>
        <taxon>Fungi</taxon>
        <taxon>Fungi incertae sedis</taxon>
        <taxon>Mucoromycota</taxon>
        <taxon>Mortierellomycotina</taxon>
        <taxon>Mortierellomycetes</taxon>
        <taxon>Mortierellales</taxon>
        <taxon>Mortierellaceae</taxon>
        <taxon>Podila</taxon>
    </lineage>
</organism>
<evidence type="ECO:0000313" key="2">
    <source>
        <dbReference type="Proteomes" id="UP000696485"/>
    </source>
</evidence>
<accession>A0A9P5SS31</accession>
<dbReference type="EMBL" id="JAAAUY010000053">
    <property type="protein sequence ID" value="KAF9336599.1"/>
    <property type="molecule type" value="Genomic_DNA"/>
</dbReference>
<name>A0A9P5SS31_9FUNG</name>
<dbReference type="AlphaFoldDB" id="A0A9P5SS31"/>
<comment type="caution">
    <text evidence="1">The sequence shown here is derived from an EMBL/GenBank/DDBJ whole genome shotgun (WGS) entry which is preliminary data.</text>
</comment>